<evidence type="ECO:0000313" key="3">
    <source>
        <dbReference type="Proteomes" id="UP000272140"/>
    </source>
</evidence>
<feature type="compositionally biased region" description="Gly residues" evidence="1">
    <location>
        <begin position="21"/>
        <end position="38"/>
    </location>
</feature>
<name>A0A427NTB5_9BURK</name>
<accession>A0A427NTB5</accession>
<comment type="caution">
    <text evidence="2">The sequence shown here is derived from an EMBL/GenBank/DDBJ whole genome shotgun (WGS) entry which is preliminary data.</text>
</comment>
<organism evidence="2 3">
    <name type="scientific">Burkholderia cenocepacia</name>
    <dbReference type="NCBI Taxonomy" id="95486"/>
    <lineage>
        <taxon>Bacteria</taxon>
        <taxon>Pseudomonadati</taxon>
        <taxon>Pseudomonadota</taxon>
        <taxon>Betaproteobacteria</taxon>
        <taxon>Burkholderiales</taxon>
        <taxon>Burkholderiaceae</taxon>
        <taxon>Burkholderia</taxon>
        <taxon>Burkholderia cepacia complex</taxon>
    </lineage>
</organism>
<evidence type="ECO:0000313" key="2">
    <source>
        <dbReference type="EMBL" id="RSC10747.1"/>
    </source>
</evidence>
<feature type="compositionally biased region" description="Low complexity" evidence="1">
    <location>
        <begin position="39"/>
        <end position="53"/>
    </location>
</feature>
<dbReference type="AlphaFoldDB" id="A0A427NTB5"/>
<dbReference type="EMBL" id="RKIO01000003">
    <property type="protein sequence ID" value="RSC10747.1"/>
    <property type="molecule type" value="Genomic_DNA"/>
</dbReference>
<sequence>MGKRSYATASRRACACASGLGARGSGLGARGSGLGARGSGLAAAGPARSAPASVQATGGRRHRTSDR</sequence>
<gene>
    <name evidence="2" type="ORF">EGT41_20225</name>
</gene>
<reference evidence="3" key="1">
    <citation type="submission" date="2018-11" db="EMBL/GenBank/DDBJ databases">
        <title>FDA dAtabase for Regulatory Grade micrObial Sequences (FDA-ARGOS): Supporting development and validation of Infectious Disease Dx tests.</title>
        <authorList>
            <person name="Goldberg B."/>
            <person name="Campos J."/>
            <person name="Tallon L."/>
            <person name="Sadzewicz L."/>
            <person name="Zhao X."/>
            <person name="Vavikolanu K."/>
            <person name="Mehta A."/>
            <person name="Aluvathingal J."/>
            <person name="Nadendla S."/>
            <person name="Geyer C."/>
            <person name="Nandy P."/>
            <person name="Yan Y."/>
            <person name="Sichtig H."/>
        </authorList>
    </citation>
    <scope>NUCLEOTIDE SEQUENCE [LARGE SCALE GENOMIC DNA]</scope>
    <source>
        <strain evidence="3">FDAARGOS_544</strain>
    </source>
</reference>
<protein>
    <submittedName>
        <fullName evidence="2">Uncharacterized protein</fullName>
    </submittedName>
</protein>
<feature type="region of interest" description="Disordered" evidence="1">
    <location>
        <begin position="19"/>
        <end position="67"/>
    </location>
</feature>
<evidence type="ECO:0000256" key="1">
    <source>
        <dbReference type="SAM" id="MobiDB-lite"/>
    </source>
</evidence>
<proteinExistence type="predicted"/>
<dbReference type="Proteomes" id="UP000272140">
    <property type="component" value="Unassembled WGS sequence"/>
</dbReference>